<dbReference type="STRING" id="1120918.SAMN05216249_10691"/>
<dbReference type="InterPro" id="IPR002549">
    <property type="entry name" value="AI-2E-like"/>
</dbReference>
<evidence type="ECO:0000256" key="2">
    <source>
        <dbReference type="ARBA" id="ARBA00009773"/>
    </source>
</evidence>
<dbReference type="GO" id="GO:0055085">
    <property type="term" value="P:transmembrane transport"/>
    <property type="evidence" value="ECO:0007669"/>
    <property type="project" value="TreeGrafter"/>
</dbReference>
<gene>
    <name evidence="7" type="ORF">SAMN05216249_10691</name>
</gene>
<dbReference type="OrthoDB" id="9774361at2"/>
<feature type="transmembrane region" description="Helical" evidence="6">
    <location>
        <begin position="322"/>
        <end position="345"/>
    </location>
</feature>
<evidence type="ECO:0000256" key="4">
    <source>
        <dbReference type="ARBA" id="ARBA00022989"/>
    </source>
</evidence>
<keyword evidence="4 6" id="KW-1133">Transmembrane helix</keyword>
<feature type="transmembrane region" description="Helical" evidence="6">
    <location>
        <begin position="35"/>
        <end position="55"/>
    </location>
</feature>
<sequence length="377" mass="42484">MNFQNINLKRIVNVLIFLLITVAFLYFGIKLIVFFMPFVVAWIIAAIANPLVKFLEKKLRILRKHGSIIVIIMTLALIGIGGYLLMMKLWTQAVNFISTAPDAYKEVVQNLENTGSKYYDLFEKLPDNIQNSLADIYQNLSSYVGNIVQTLGKPTINAAGNFAMSLPVALVYTIVTLIAAYFFIADREKIINKYHEIVPDSIEEKLNFIYDNLGYAVGGYFKAQFKIMAVIGIIVFIGLIIIGVKYAILLAVLIAFVDMLPFFGTGTIFFPWGVVCFLEGNYKRVVGFIVIYLVCQLVRQLIQPKLLGDSMGLTPLTTLVLMFIGFKLKGVLGMIFAVPLGMIIINMYSEGIFDNFIENIRGLIKDFNDWRNIKNNP</sequence>
<keyword evidence="5 6" id="KW-0472">Membrane</keyword>
<accession>A0A1I0XE49</accession>
<evidence type="ECO:0000313" key="7">
    <source>
        <dbReference type="EMBL" id="SFA98706.1"/>
    </source>
</evidence>
<evidence type="ECO:0000313" key="8">
    <source>
        <dbReference type="Proteomes" id="UP000198838"/>
    </source>
</evidence>
<feature type="transmembrane region" description="Helical" evidence="6">
    <location>
        <begin position="285"/>
        <end position="302"/>
    </location>
</feature>
<dbReference type="GO" id="GO:0016020">
    <property type="term" value="C:membrane"/>
    <property type="evidence" value="ECO:0007669"/>
    <property type="project" value="UniProtKB-SubCell"/>
</dbReference>
<dbReference type="RefSeq" id="WP_092871504.1">
    <property type="nucleotide sequence ID" value="NZ_FOJY01000006.1"/>
</dbReference>
<dbReference type="EMBL" id="FOJY01000006">
    <property type="protein sequence ID" value="SFA98706.1"/>
    <property type="molecule type" value="Genomic_DNA"/>
</dbReference>
<feature type="transmembrane region" description="Helical" evidence="6">
    <location>
        <begin position="12"/>
        <end position="29"/>
    </location>
</feature>
<evidence type="ECO:0000256" key="6">
    <source>
        <dbReference type="SAM" id="Phobius"/>
    </source>
</evidence>
<dbReference type="NCBIfam" id="TIGR02872">
    <property type="entry name" value="spore_ytvI"/>
    <property type="match status" value="1"/>
</dbReference>
<feature type="transmembrane region" description="Helical" evidence="6">
    <location>
        <begin position="162"/>
        <end position="184"/>
    </location>
</feature>
<dbReference type="PANTHER" id="PTHR21716">
    <property type="entry name" value="TRANSMEMBRANE PROTEIN"/>
    <property type="match status" value="1"/>
</dbReference>
<comment type="similarity">
    <text evidence="2">Belongs to the autoinducer-2 exporter (AI-2E) (TC 2.A.86) family.</text>
</comment>
<keyword evidence="8" id="KW-1185">Reference proteome</keyword>
<proteinExistence type="inferred from homology"/>
<feature type="transmembrane region" description="Helical" evidence="6">
    <location>
        <begin position="260"/>
        <end position="278"/>
    </location>
</feature>
<name>A0A1I0XE49_9FIRM</name>
<feature type="transmembrane region" description="Helical" evidence="6">
    <location>
        <begin position="67"/>
        <end position="86"/>
    </location>
</feature>
<protein>
    <submittedName>
        <fullName evidence="7">Sporulation integral membrane protein YtvI</fullName>
    </submittedName>
</protein>
<reference evidence="7 8" key="1">
    <citation type="submission" date="2016-10" db="EMBL/GenBank/DDBJ databases">
        <authorList>
            <person name="de Groot N.N."/>
        </authorList>
    </citation>
    <scope>NUCLEOTIDE SEQUENCE [LARGE SCALE GENOMIC DNA]</scope>
    <source>
        <strain evidence="7 8">DSM 5522</strain>
    </source>
</reference>
<feature type="transmembrane region" description="Helical" evidence="6">
    <location>
        <begin position="227"/>
        <end position="254"/>
    </location>
</feature>
<dbReference type="Pfam" id="PF01594">
    <property type="entry name" value="AI-2E_transport"/>
    <property type="match status" value="1"/>
</dbReference>
<evidence type="ECO:0000256" key="3">
    <source>
        <dbReference type="ARBA" id="ARBA00022692"/>
    </source>
</evidence>
<evidence type="ECO:0000256" key="1">
    <source>
        <dbReference type="ARBA" id="ARBA00004141"/>
    </source>
</evidence>
<dbReference type="InterPro" id="IPR014227">
    <property type="entry name" value="YtvI-like"/>
</dbReference>
<keyword evidence="3 6" id="KW-0812">Transmembrane</keyword>
<comment type="subcellular location">
    <subcellularLocation>
        <location evidence="1">Membrane</location>
        <topology evidence="1">Multi-pass membrane protein</topology>
    </subcellularLocation>
</comment>
<dbReference type="AlphaFoldDB" id="A0A1I0XE49"/>
<dbReference type="PANTHER" id="PTHR21716:SF68">
    <property type="entry name" value="TRANSPORT PROTEIN YTVI-RELATED"/>
    <property type="match status" value="1"/>
</dbReference>
<evidence type="ECO:0000256" key="5">
    <source>
        <dbReference type="ARBA" id="ARBA00023136"/>
    </source>
</evidence>
<dbReference type="Proteomes" id="UP000198838">
    <property type="component" value="Unassembled WGS sequence"/>
</dbReference>
<organism evidence="7 8">
    <name type="scientific">Acetitomaculum ruminis DSM 5522</name>
    <dbReference type="NCBI Taxonomy" id="1120918"/>
    <lineage>
        <taxon>Bacteria</taxon>
        <taxon>Bacillati</taxon>
        <taxon>Bacillota</taxon>
        <taxon>Clostridia</taxon>
        <taxon>Lachnospirales</taxon>
        <taxon>Lachnospiraceae</taxon>
        <taxon>Acetitomaculum</taxon>
    </lineage>
</organism>